<organism evidence="2 3">
    <name type="scientific">Cytobacillus depressus</name>
    <dbReference type="NCBI Taxonomy" id="1602942"/>
    <lineage>
        <taxon>Bacteria</taxon>
        <taxon>Bacillati</taxon>
        <taxon>Bacillota</taxon>
        <taxon>Bacilli</taxon>
        <taxon>Bacillales</taxon>
        <taxon>Bacillaceae</taxon>
        <taxon>Cytobacillus</taxon>
    </lineage>
</organism>
<gene>
    <name evidence="2" type="ORF">F7731_15680</name>
</gene>
<feature type="transmembrane region" description="Helical" evidence="1">
    <location>
        <begin position="7"/>
        <end position="26"/>
    </location>
</feature>
<sequence length="263" mass="28714">MKETMGMTFSMTGAFLASIVMGIVSAQTFDHQLMLSLLISSIFASCVGYFSGKRVSLVALLNSVLAGLAGAMVGSVFGVMLFTSNKVILITDTVFVIFLFLLQRMIDRQSGEMSHQNTLTKMPVKPLKQKYAYIVTLILSISIFTLSFFIILKKDDFSTTQIGQPQTQYATLDEENDLQEGTIEVTASGLSPINTIFAEGTVMKITLHVDSHLADGLRLVSGDLGIDAELSEGDNIFIINKPNSGTYEFELDQTSFKGTITIE</sequence>
<reference evidence="2 3" key="1">
    <citation type="journal article" date="2016" name="Antonie Van Leeuwenhoek">
        <title>Bacillus depressus sp. nov., isolated from soil of a sunflower field.</title>
        <authorList>
            <person name="Wei X."/>
            <person name="Xin D."/>
            <person name="Xin Y."/>
            <person name="Zhang H."/>
            <person name="Wang T."/>
            <person name="Zhang J."/>
        </authorList>
    </citation>
    <scope>NUCLEOTIDE SEQUENCE [LARGE SCALE GENOMIC DNA]</scope>
    <source>
        <strain evidence="2 3">BZ1</strain>
    </source>
</reference>
<keyword evidence="1" id="KW-0812">Transmembrane</keyword>
<dbReference type="EMBL" id="WBOS01000007">
    <property type="protein sequence ID" value="KAB2333298.1"/>
    <property type="molecule type" value="Genomic_DNA"/>
</dbReference>
<protein>
    <submittedName>
        <fullName evidence="2">NAD(P)(+) transhydrogenase (Re/Si-specific) subunit beta</fullName>
    </submittedName>
</protein>
<feature type="transmembrane region" description="Helical" evidence="1">
    <location>
        <begin position="57"/>
        <end position="81"/>
    </location>
</feature>
<comment type="caution">
    <text evidence="2">The sequence shown here is derived from an EMBL/GenBank/DDBJ whole genome shotgun (WGS) entry which is preliminary data.</text>
</comment>
<dbReference type="Proteomes" id="UP000481030">
    <property type="component" value="Unassembled WGS sequence"/>
</dbReference>
<dbReference type="AlphaFoldDB" id="A0A6L3V2W0"/>
<keyword evidence="1" id="KW-1133">Transmembrane helix</keyword>
<accession>A0A6L3V2W0</accession>
<dbReference type="InterPro" id="IPR008972">
    <property type="entry name" value="Cupredoxin"/>
</dbReference>
<name>A0A6L3V2W0_9BACI</name>
<feature type="transmembrane region" description="Helical" evidence="1">
    <location>
        <begin position="131"/>
        <end position="152"/>
    </location>
</feature>
<evidence type="ECO:0000313" key="2">
    <source>
        <dbReference type="EMBL" id="KAB2333298.1"/>
    </source>
</evidence>
<evidence type="ECO:0000313" key="3">
    <source>
        <dbReference type="Proteomes" id="UP000481030"/>
    </source>
</evidence>
<keyword evidence="3" id="KW-1185">Reference proteome</keyword>
<keyword evidence="1" id="KW-0472">Membrane</keyword>
<feature type="transmembrane region" description="Helical" evidence="1">
    <location>
        <begin position="87"/>
        <end position="106"/>
    </location>
</feature>
<feature type="transmembrane region" description="Helical" evidence="1">
    <location>
        <begin position="32"/>
        <end position="50"/>
    </location>
</feature>
<proteinExistence type="predicted"/>
<dbReference type="Gene3D" id="2.60.40.420">
    <property type="entry name" value="Cupredoxins - blue copper proteins"/>
    <property type="match status" value="1"/>
</dbReference>
<evidence type="ECO:0000256" key="1">
    <source>
        <dbReference type="SAM" id="Phobius"/>
    </source>
</evidence>